<comment type="domain">
    <text evidence="6">The EXKPK motif is conserved in inositol-pentakisphosphate 2-kinases of both family 1 and 2.</text>
</comment>
<evidence type="ECO:0000256" key="4">
    <source>
        <dbReference type="ARBA" id="ARBA00022777"/>
    </source>
</evidence>
<comment type="function">
    <text evidence="6">Phosphorylates Ins(1,3,4,5,6)P5 at position 2 to form Ins(1,2,3,4,5,6)P6 (InsP6 or phytate).</text>
</comment>
<dbReference type="GO" id="GO:0005524">
    <property type="term" value="F:ATP binding"/>
    <property type="evidence" value="ECO:0007669"/>
    <property type="project" value="UniProtKB-KW"/>
</dbReference>
<keyword evidence="5 6" id="KW-0067">ATP-binding</keyword>
<dbReference type="GO" id="GO:0005634">
    <property type="term" value="C:nucleus"/>
    <property type="evidence" value="ECO:0007669"/>
    <property type="project" value="TreeGrafter"/>
</dbReference>
<dbReference type="PANTHER" id="PTHR14456">
    <property type="entry name" value="INOSITOL POLYPHOSPHATE KINASE 1"/>
    <property type="match status" value="1"/>
</dbReference>
<dbReference type="GO" id="GO:0032958">
    <property type="term" value="P:inositol phosphate biosynthetic process"/>
    <property type="evidence" value="ECO:0007669"/>
    <property type="project" value="TreeGrafter"/>
</dbReference>
<dbReference type="AlphaFoldDB" id="G0TTX9"/>
<gene>
    <name evidence="7" type="ORF">TVY486_0400770</name>
</gene>
<keyword evidence="2 6" id="KW-0808">Transferase</keyword>
<dbReference type="OMA" id="YCPNYLF"/>
<comment type="catalytic activity">
    <reaction evidence="6">
        <text>1D-myo-inositol 1,3,4,5,6-pentakisphosphate + ATP = 1D-myo-inositol hexakisphosphate + ADP + H(+)</text>
        <dbReference type="Rhea" id="RHEA:20313"/>
        <dbReference type="ChEBI" id="CHEBI:15378"/>
        <dbReference type="ChEBI" id="CHEBI:30616"/>
        <dbReference type="ChEBI" id="CHEBI:57733"/>
        <dbReference type="ChEBI" id="CHEBI:58130"/>
        <dbReference type="ChEBI" id="CHEBI:456216"/>
        <dbReference type="EC" id="2.7.1.158"/>
    </reaction>
</comment>
<dbReference type="PANTHER" id="PTHR14456:SF2">
    <property type="entry name" value="INOSITOL-PENTAKISPHOSPHATE 2-KINASE"/>
    <property type="match status" value="1"/>
</dbReference>
<organism evidence="7">
    <name type="scientific">Trypanosoma vivax (strain Y486)</name>
    <dbReference type="NCBI Taxonomy" id="1055687"/>
    <lineage>
        <taxon>Eukaryota</taxon>
        <taxon>Discoba</taxon>
        <taxon>Euglenozoa</taxon>
        <taxon>Kinetoplastea</taxon>
        <taxon>Metakinetoplastina</taxon>
        <taxon>Trypanosomatida</taxon>
        <taxon>Trypanosomatidae</taxon>
        <taxon>Trypanosoma</taxon>
        <taxon>Duttonella</taxon>
    </lineage>
</organism>
<evidence type="ECO:0000256" key="1">
    <source>
        <dbReference type="ARBA" id="ARBA00012023"/>
    </source>
</evidence>
<keyword evidence="4 6" id="KW-0418">Kinase</keyword>
<evidence type="ECO:0000313" key="7">
    <source>
        <dbReference type="EMBL" id="CCC47412.1"/>
    </source>
</evidence>
<reference evidence="7" key="1">
    <citation type="journal article" date="2012" name="Proc. Natl. Acad. Sci. U.S.A.">
        <title>Antigenic diversity is generated by distinct evolutionary mechanisms in African trypanosome species.</title>
        <authorList>
            <person name="Jackson A.P."/>
            <person name="Berry A."/>
            <person name="Aslett M."/>
            <person name="Allison H.C."/>
            <person name="Burton P."/>
            <person name="Vavrova-Anderson J."/>
            <person name="Brown R."/>
            <person name="Browne H."/>
            <person name="Corton N."/>
            <person name="Hauser H."/>
            <person name="Gamble J."/>
            <person name="Gilderthorp R."/>
            <person name="Marcello L."/>
            <person name="McQuillan J."/>
            <person name="Otto T.D."/>
            <person name="Quail M.A."/>
            <person name="Sanders M.J."/>
            <person name="van Tonder A."/>
            <person name="Ginger M.L."/>
            <person name="Field M.C."/>
            <person name="Barry J.D."/>
            <person name="Hertz-Fowler C."/>
            <person name="Berriman M."/>
        </authorList>
    </citation>
    <scope>NUCLEOTIDE SEQUENCE</scope>
    <source>
        <strain evidence="7">Y486</strain>
    </source>
</reference>
<dbReference type="EC" id="2.7.1.158" evidence="1 6"/>
<evidence type="ECO:0000256" key="6">
    <source>
        <dbReference type="RuleBase" id="RU364126"/>
    </source>
</evidence>
<accession>G0TTX9</accession>
<dbReference type="InterPro" id="IPR009286">
    <property type="entry name" value="Ins_P5_2-kin"/>
</dbReference>
<dbReference type="VEuPathDB" id="TriTrypDB:TvY486_0400770"/>
<evidence type="ECO:0000256" key="2">
    <source>
        <dbReference type="ARBA" id="ARBA00022679"/>
    </source>
</evidence>
<dbReference type="Pfam" id="PF06090">
    <property type="entry name" value="Ins_P5_2-kin"/>
    <property type="match status" value="1"/>
</dbReference>
<dbReference type="GO" id="GO:0035299">
    <property type="term" value="F:inositol-1,3,4,5,6-pentakisphosphate 2-kinase activity"/>
    <property type="evidence" value="ECO:0007669"/>
    <property type="project" value="UniProtKB-EC"/>
</dbReference>
<dbReference type="EMBL" id="HE573020">
    <property type="protein sequence ID" value="CCC47412.1"/>
    <property type="molecule type" value="Genomic_DNA"/>
</dbReference>
<evidence type="ECO:0000256" key="3">
    <source>
        <dbReference type="ARBA" id="ARBA00022741"/>
    </source>
</evidence>
<proteinExistence type="predicted"/>
<sequence length="440" mass="49002">MRFIGAGSCSVVFAFSEEEERELVHLLGLPVNLSHFALRLSRLVTSQCPICLGALRQFVGWRCAVELTDGLRALCVDAYPPLGTRCRDARHAELVSNFSVDPCRLWPPSVPEIGENKVGTVSLVVEIKPKSAWKQPYVVGISVDDQIYYLHPVKLCRCRFSLMRLLKEKRECKQLATVGVDHSLYCPNQMLLGDQLSIMDALLRLGQCPSNNLALISSSNDRDALDELDRTVVSVALKESGVFPILVNLQLYGSNAELEWPVLDIELLYRWSTARDASTVRWIVQDVHHSLAREVKCSCQMSVCERYDVMSSKIFSATHLLVPPLSLEECVERFYTSTTAKDVSVLVAFSGYREPALPSPVGSSFGPITTGAGIVSSGSVVSFGRESLHGGVMLTIDRPVQGVCRVGVVDIDDKRHKPLWHYFFLDQDILEAWEKFQPTL</sequence>
<name>G0TTX9_TRYVY</name>
<evidence type="ECO:0000256" key="5">
    <source>
        <dbReference type="ARBA" id="ARBA00022840"/>
    </source>
</evidence>
<protein>
    <recommendedName>
        <fullName evidence="1 6">Inositol-pentakisphosphate 2-kinase</fullName>
        <ecNumber evidence="1 6">2.7.1.158</ecNumber>
    </recommendedName>
</protein>
<keyword evidence="3 6" id="KW-0547">Nucleotide-binding</keyword>